<accession>A0ABY1QN55</accession>
<organism evidence="1 2">
    <name type="scientific">Neorhodopirellula lusitana</name>
    <dbReference type="NCBI Taxonomy" id="445327"/>
    <lineage>
        <taxon>Bacteria</taxon>
        <taxon>Pseudomonadati</taxon>
        <taxon>Planctomycetota</taxon>
        <taxon>Planctomycetia</taxon>
        <taxon>Pirellulales</taxon>
        <taxon>Pirellulaceae</taxon>
        <taxon>Neorhodopirellula</taxon>
    </lineage>
</organism>
<keyword evidence="2" id="KW-1185">Reference proteome</keyword>
<sequence>MLPRLFGCYLGEGVWNRLKPRLQRFAAFGAMHPLSLVTRTETVAPQQLRPAPLVPDAFSTSGGLSDHFAFTESFWRAIGNTPGRLENDAGLGQHSVQSCLPCLACLSAAGSFFLAARCDGGHAANL</sequence>
<dbReference type="Proteomes" id="UP001158067">
    <property type="component" value="Unassembled WGS sequence"/>
</dbReference>
<protein>
    <submittedName>
        <fullName evidence="1">Uncharacterized protein</fullName>
    </submittedName>
</protein>
<proteinExistence type="predicted"/>
<gene>
    <name evidence="1" type="ORF">SAMN06265222_11956</name>
</gene>
<reference evidence="1 2" key="1">
    <citation type="submission" date="2017-05" db="EMBL/GenBank/DDBJ databases">
        <authorList>
            <person name="Varghese N."/>
            <person name="Submissions S."/>
        </authorList>
    </citation>
    <scope>NUCLEOTIDE SEQUENCE [LARGE SCALE GENOMIC DNA]</scope>
    <source>
        <strain evidence="1 2">DSM 25457</strain>
    </source>
</reference>
<dbReference type="EMBL" id="FXUG01000019">
    <property type="protein sequence ID" value="SMP75499.1"/>
    <property type="molecule type" value="Genomic_DNA"/>
</dbReference>
<evidence type="ECO:0000313" key="1">
    <source>
        <dbReference type="EMBL" id="SMP75499.1"/>
    </source>
</evidence>
<name>A0ABY1QN55_9BACT</name>
<comment type="caution">
    <text evidence="1">The sequence shown here is derived from an EMBL/GenBank/DDBJ whole genome shotgun (WGS) entry which is preliminary data.</text>
</comment>
<evidence type="ECO:0000313" key="2">
    <source>
        <dbReference type="Proteomes" id="UP001158067"/>
    </source>
</evidence>